<sequence>SQQQTRGNSYENSKFQKNHNEQGNNDNTYAGGYNRGGIPSSQPQSSSTGVYRPPHMQNRMNVPNGNYGNNGNMSGGGYRGSANAGQPNPQQNYSNNYAGGKGSFNISANSLYRRYIKSYVAVFKGTTEAAYLKGNQQWKNLKATDIENIEREIHRLTLEQKLKQPIFIYIVTTTDTTNKTDDTNTSASNSSSLKKLSNTTTVNYFS</sequence>
<feature type="compositionally biased region" description="Low complexity" evidence="1">
    <location>
        <begin position="58"/>
        <end position="72"/>
    </location>
</feature>
<feature type="region of interest" description="Disordered" evidence="1">
    <location>
        <begin position="178"/>
        <end position="206"/>
    </location>
</feature>
<proteinExistence type="predicted"/>
<dbReference type="Proteomes" id="UP000663891">
    <property type="component" value="Unassembled WGS sequence"/>
</dbReference>
<dbReference type="OrthoDB" id="10575340at2759"/>
<organism evidence="2 3">
    <name type="scientific">Adineta steineri</name>
    <dbReference type="NCBI Taxonomy" id="433720"/>
    <lineage>
        <taxon>Eukaryota</taxon>
        <taxon>Metazoa</taxon>
        <taxon>Spiralia</taxon>
        <taxon>Gnathifera</taxon>
        <taxon>Rotifera</taxon>
        <taxon>Eurotatoria</taxon>
        <taxon>Bdelloidea</taxon>
        <taxon>Adinetida</taxon>
        <taxon>Adinetidae</taxon>
        <taxon>Adineta</taxon>
    </lineage>
</organism>
<feature type="compositionally biased region" description="Polar residues" evidence="1">
    <location>
        <begin position="1"/>
        <end position="28"/>
    </location>
</feature>
<accession>A0A815QZ29</accession>
<comment type="caution">
    <text evidence="2">The sequence shown here is derived from an EMBL/GenBank/DDBJ whole genome shotgun (WGS) entry which is preliminary data.</text>
</comment>
<feature type="compositionally biased region" description="Low complexity" evidence="1">
    <location>
        <begin position="86"/>
        <end position="96"/>
    </location>
</feature>
<reference evidence="2" key="1">
    <citation type="submission" date="2021-02" db="EMBL/GenBank/DDBJ databases">
        <authorList>
            <person name="Nowell W R."/>
        </authorList>
    </citation>
    <scope>NUCLEOTIDE SEQUENCE</scope>
</reference>
<feature type="non-terminal residue" evidence="2">
    <location>
        <position position="1"/>
    </location>
</feature>
<dbReference type="AlphaFoldDB" id="A0A815QZ29"/>
<feature type="region of interest" description="Disordered" evidence="1">
    <location>
        <begin position="1"/>
        <end position="96"/>
    </location>
</feature>
<evidence type="ECO:0000256" key="1">
    <source>
        <dbReference type="SAM" id="MobiDB-lite"/>
    </source>
</evidence>
<name>A0A815QZ29_9BILA</name>
<dbReference type="EMBL" id="CAJNON010001525">
    <property type="protein sequence ID" value="CAF1469084.1"/>
    <property type="molecule type" value="Genomic_DNA"/>
</dbReference>
<protein>
    <submittedName>
        <fullName evidence="2">Uncharacterized protein</fullName>
    </submittedName>
</protein>
<gene>
    <name evidence="2" type="ORF">VCS650_LOCUS40506</name>
</gene>
<evidence type="ECO:0000313" key="2">
    <source>
        <dbReference type="EMBL" id="CAF1469084.1"/>
    </source>
</evidence>
<evidence type="ECO:0000313" key="3">
    <source>
        <dbReference type="Proteomes" id="UP000663891"/>
    </source>
</evidence>